<dbReference type="AlphaFoldDB" id="A0A3E1YAB4"/>
<organism evidence="2 3">
    <name type="scientific">Chitinophaga silvatica</name>
    <dbReference type="NCBI Taxonomy" id="2282649"/>
    <lineage>
        <taxon>Bacteria</taxon>
        <taxon>Pseudomonadati</taxon>
        <taxon>Bacteroidota</taxon>
        <taxon>Chitinophagia</taxon>
        <taxon>Chitinophagales</taxon>
        <taxon>Chitinophagaceae</taxon>
        <taxon>Chitinophaga</taxon>
    </lineage>
</organism>
<reference evidence="2 3" key="1">
    <citation type="submission" date="2018-07" db="EMBL/GenBank/DDBJ databases">
        <title>Chitinophaga K2CV101002-2 sp. nov., isolated from a monsoon evergreen broad-leaved forest soil.</title>
        <authorList>
            <person name="Lv Y."/>
        </authorList>
    </citation>
    <scope>NUCLEOTIDE SEQUENCE [LARGE SCALE GENOMIC DNA]</scope>
    <source>
        <strain evidence="2 3">GDMCC 1.1288</strain>
    </source>
</reference>
<dbReference type="PROSITE" id="PS50943">
    <property type="entry name" value="HTH_CROC1"/>
    <property type="match status" value="1"/>
</dbReference>
<evidence type="ECO:0000313" key="2">
    <source>
        <dbReference type="EMBL" id="RFS22576.1"/>
    </source>
</evidence>
<evidence type="ECO:0000313" key="3">
    <source>
        <dbReference type="Proteomes" id="UP000260644"/>
    </source>
</evidence>
<dbReference type="RefSeq" id="WP_116975970.1">
    <property type="nucleotide sequence ID" value="NZ_QPMM01000006.1"/>
</dbReference>
<dbReference type="Gene3D" id="1.10.260.40">
    <property type="entry name" value="lambda repressor-like DNA-binding domains"/>
    <property type="match status" value="1"/>
</dbReference>
<comment type="caution">
    <text evidence="2">The sequence shown here is derived from an EMBL/GenBank/DDBJ whole genome shotgun (WGS) entry which is preliminary data.</text>
</comment>
<dbReference type="Pfam" id="PF21956">
    <property type="entry name" value="DUF6922"/>
    <property type="match status" value="1"/>
</dbReference>
<dbReference type="GO" id="GO:0003677">
    <property type="term" value="F:DNA binding"/>
    <property type="evidence" value="ECO:0007669"/>
    <property type="project" value="InterPro"/>
</dbReference>
<feature type="domain" description="HTH cro/C1-type" evidence="1">
    <location>
        <begin position="17"/>
        <end position="71"/>
    </location>
</feature>
<dbReference type="InterPro" id="IPR053830">
    <property type="entry name" value="DUF6922"/>
</dbReference>
<proteinExistence type="predicted"/>
<gene>
    <name evidence="2" type="ORF">DVR12_12300</name>
</gene>
<evidence type="ECO:0000259" key="1">
    <source>
        <dbReference type="PROSITE" id="PS50943"/>
    </source>
</evidence>
<name>A0A3E1YAB4_9BACT</name>
<protein>
    <submittedName>
        <fullName evidence="2">Plasmid maintenance system antidote protein</fullName>
    </submittedName>
</protein>
<dbReference type="EMBL" id="QPMM01000006">
    <property type="protein sequence ID" value="RFS22576.1"/>
    <property type="molecule type" value="Genomic_DNA"/>
</dbReference>
<dbReference type="OrthoDB" id="1364214at2"/>
<accession>A0A3E1YAB4</accession>
<dbReference type="Proteomes" id="UP000260644">
    <property type="component" value="Unassembled WGS sequence"/>
</dbReference>
<keyword evidence="3" id="KW-1185">Reference proteome</keyword>
<dbReference type="InterPro" id="IPR010982">
    <property type="entry name" value="Lambda_DNA-bd_dom_sf"/>
</dbReference>
<sequence>MQENISILKGIHPGIVLERELKKRKLKKRDFALSISVYPQILSAITKGKRNMNTALALKIEHALNMEEGYFMILQVFHDIKEEKSKQSAGKSLNLPKLRKVLFWDTQIERIDWQKQKRAIIKRVFERGTEKEKQEIIRFYGKPIVDEVLKNEKSSKHTK</sequence>
<dbReference type="InterPro" id="IPR001387">
    <property type="entry name" value="Cro/C1-type_HTH"/>
</dbReference>
<dbReference type="SUPFAM" id="SSF47413">
    <property type="entry name" value="lambda repressor-like DNA-binding domains"/>
    <property type="match status" value="1"/>
</dbReference>
<dbReference type="SMART" id="SM00530">
    <property type="entry name" value="HTH_XRE"/>
    <property type="match status" value="1"/>
</dbReference>